<dbReference type="Pfam" id="PF05078">
    <property type="entry name" value="DUF679"/>
    <property type="match status" value="1"/>
</dbReference>
<dbReference type="GO" id="GO:0005737">
    <property type="term" value="C:cytoplasm"/>
    <property type="evidence" value="ECO:0007669"/>
    <property type="project" value="UniProtKB-ARBA"/>
</dbReference>
<name>A0AAQ3L3Z4_9LILI</name>
<evidence type="ECO:0000256" key="1">
    <source>
        <dbReference type="ARBA" id="ARBA00004141"/>
    </source>
</evidence>
<proteinExistence type="inferred from homology"/>
<organism evidence="7 8">
    <name type="scientific">Canna indica</name>
    <name type="common">Indian-shot</name>
    <dbReference type="NCBI Taxonomy" id="4628"/>
    <lineage>
        <taxon>Eukaryota</taxon>
        <taxon>Viridiplantae</taxon>
        <taxon>Streptophyta</taxon>
        <taxon>Embryophyta</taxon>
        <taxon>Tracheophyta</taxon>
        <taxon>Spermatophyta</taxon>
        <taxon>Magnoliopsida</taxon>
        <taxon>Liliopsida</taxon>
        <taxon>Zingiberales</taxon>
        <taxon>Cannaceae</taxon>
        <taxon>Canna</taxon>
    </lineage>
</organism>
<accession>A0AAQ3L3Z4</accession>
<dbReference type="AlphaFoldDB" id="A0AAQ3L3Z4"/>
<gene>
    <name evidence="7" type="ORF">Cni_G25259</name>
</gene>
<dbReference type="InterPro" id="IPR007770">
    <property type="entry name" value="DMP"/>
</dbReference>
<keyword evidence="8" id="KW-1185">Reference proteome</keyword>
<dbReference type="GO" id="GO:0010256">
    <property type="term" value="P:endomembrane system organization"/>
    <property type="evidence" value="ECO:0007669"/>
    <property type="project" value="TreeGrafter"/>
</dbReference>
<dbReference type="GO" id="GO:0016020">
    <property type="term" value="C:membrane"/>
    <property type="evidence" value="ECO:0007669"/>
    <property type="project" value="UniProtKB-SubCell"/>
</dbReference>
<reference evidence="7 8" key="1">
    <citation type="submission" date="2023-10" db="EMBL/GenBank/DDBJ databases">
        <title>Chromosome-scale genome assembly provides insights into flower coloration mechanisms of Canna indica.</title>
        <authorList>
            <person name="Li C."/>
        </authorList>
    </citation>
    <scope>NUCLEOTIDE SEQUENCE [LARGE SCALE GENOMIC DNA]</scope>
    <source>
        <tissue evidence="7">Flower</tissue>
    </source>
</reference>
<keyword evidence="4 6" id="KW-1133">Transmembrane helix</keyword>
<feature type="transmembrane region" description="Helical" evidence="6">
    <location>
        <begin position="46"/>
        <end position="65"/>
    </location>
</feature>
<feature type="transmembrane region" description="Helical" evidence="6">
    <location>
        <begin position="144"/>
        <end position="162"/>
    </location>
</feature>
<dbReference type="Proteomes" id="UP001327560">
    <property type="component" value="Chromosome 8"/>
</dbReference>
<evidence type="ECO:0000313" key="8">
    <source>
        <dbReference type="Proteomes" id="UP001327560"/>
    </source>
</evidence>
<feature type="transmembrane region" description="Helical" evidence="6">
    <location>
        <begin position="77"/>
        <end position="94"/>
    </location>
</feature>
<evidence type="ECO:0000256" key="4">
    <source>
        <dbReference type="ARBA" id="ARBA00022989"/>
    </source>
</evidence>
<evidence type="ECO:0008006" key="9">
    <source>
        <dbReference type="Google" id="ProtNLM"/>
    </source>
</evidence>
<evidence type="ECO:0000256" key="5">
    <source>
        <dbReference type="ARBA" id="ARBA00023136"/>
    </source>
</evidence>
<evidence type="ECO:0000313" key="7">
    <source>
        <dbReference type="EMBL" id="WOL16472.1"/>
    </source>
</evidence>
<dbReference type="PANTHER" id="PTHR31621:SF5">
    <property type="entry name" value="PROTEIN DMP10"/>
    <property type="match status" value="1"/>
</dbReference>
<evidence type="ECO:0000256" key="6">
    <source>
        <dbReference type="SAM" id="Phobius"/>
    </source>
</evidence>
<dbReference type="PANTHER" id="PTHR31621">
    <property type="entry name" value="PROTEIN DMP3"/>
    <property type="match status" value="1"/>
</dbReference>
<evidence type="ECO:0000256" key="3">
    <source>
        <dbReference type="ARBA" id="ARBA00022692"/>
    </source>
</evidence>
<feature type="transmembrane region" description="Helical" evidence="6">
    <location>
        <begin position="182"/>
        <end position="201"/>
    </location>
</feature>
<sequence length="217" mass="22812">MASSSAIQIAELPQRDSAPLNPSAQQTSAPPANLVDNKTLSTAANLVQLLPTGTVFVFQVLAPSFAHRGTCYAANQYLTVALVAASAVSCAFFAATDSLVGGDGKLYYGVATIGGFRVLNFDGTEEERGEVFGGVDLARYRLRPVDCVHVAFSMLVFLAVAFSDAMIRECLFPEAGPSARELLVNLPLGAGVVSTLVFLVFPTTRRGIGYTTSTPPS</sequence>
<dbReference type="EMBL" id="CP136897">
    <property type="protein sequence ID" value="WOL16472.1"/>
    <property type="molecule type" value="Genomic_DNA"/>
</dbReference>
<evidence type="ECO:0000256" key="2">
    <source>
        <dbReference type="ARBA" id="ARBA00008707"/>
    </source>
</evidence>
<keyword evidence="3 6" id="KW-0812">Transmembrane</keyword>
<comment type="subcellular location">
    <subcellularLocation>
        <location evidence="1">Membrane</location>
        <topology evidence="1">Multi-pass membrane protein</topology>
    </subcellularLocation>
</comment>
<keyword evidence="5 6" id="KW-0472">Membrane</keyword>
<protein>
    <recommendedName>
        <fullName evidence="9">DUF679 domain membrane protein 2</fullName>
    </recommendedName>
</protein>
<comment type="similarity">
    <text evidence="2">Belongs to the plant DMP1 protein family.</text>
</comment>